<dbReference type="KEGG" id="vg:5600451"/>
<dbReference type="RefSeq" id="YP_001467881.1">
    <property type="nucleotide sequence ID" value="NC_009803.1"/>
</dbReference>
<dbReference type="GO" id="GO:0016301">
    <property type="term" value="F:kinase activity"/>
    <property type="evidence" value="ECO:0007669"/>
    <property type="project" value="UniProtKB-KW"/>
</dbReference>
<dbReference type="Gene3D" id="3.40.50.300">
    <property type="entry name" value="P-loop containing nucleotide triphosphate hydrolases"/>
    <property type="match status" value="1"/>
</dbReference>
<reference evidence="1 2" key="1">
    <citation type="journal article" date="2008" name="J. Mol. Biol.">
        <title>Genome comparison and proteomic characterization of Thermus thermophilus bacteriophages P23-45 and P74-26: siphoviruses with triplex-forming sequences and the longest known tails.</title>
        <authorList>
            <person name="Minakhin L."/>
            <person name="Goel M."/>
            <person name="Berdygulova Z."/>
            <person name="Ramanculov E."/>
            <person name="Florens L."/>
            <person name="Glazko G."/>
            <person name="Karamychev V.N."/>
            <person name="Slesarev A.I."/>
            <person name="Kozyavkin S.A."/>
            <person name="Khromov I."/>
            <person name="Ackermann H.W."/>
            <person name="Washburn M."/>
            <person name="Mushegian A."/>
            <person name="Severinov K."/>
        </authorList>
    </citation>
    <scope>NUCLEOTIDE SEQUENCE</scope>
</reference>
<dbReference type="EMBL" id="EU100883">
    <property type="protein sequence ID" value="ABU96861.1"/>
    <property type="molecule type" value="Genomic_DNA"/>
</dbReference>
<proteinExistence type="predicted"/>
<evidence type="ECO:0000313" key="2">
    <source>
        <dbReference type="Proteomes" id="UP000001132"/>
    </source>
</evidence>
<gene>
    <name evidence="1" type="ORF">P23p28</name>
</gene>
<organismHost>
    <name type="scientific">Thermus thermophilus</name>
    <dbReference type="NCBI Taxonomy" id="274"/>
</organismHost>
<keyword evidence="2" id="KW-1185">Reference proteome</keyword>
<organism evidence="1 2">
    <name type="scientific">Thermus virus P23-45</name>
    <name type="common">Thermus thermophilus phage P23-45</name>
    <dbReference type="NCBI Taxonomy" id="2914006"/>
    <lineage>
        <taxon>Viruses</taxon>
        <taxon>Duplodnaviria</taxon>
        <taxon>Heunggongvirae</taxon>
        <taxon>Uroviricota</taxon>
        <taxon>Caudoviricetes</taxon>
        <taxon>Oshimavirus</taxon>
        <taxon>Oshimavirus P2345</taxon>
    </lineage>
</organism>
<dbReference type="Proteomes" id="UP000001132">
    <property type="component" value="Segment"/>
</dbReference>
<protein>
    <submittedName>
        <fullName evidence="1">DNMP kinase</fullName>
    </submittedName>
</protein>
<accession>A7XX51</accession>
<name>A7XX51_BP234</name>
<keyword evidence="1" id="KW-0418">Kinase</keyword>
<keyword evidence="1" id="KW-0808">Transferase</keyword>
<dbReference type="InterPro" id="IPR027417">
    <property type="entry name" value="P-loop_NTPase"/>
</dbReference>
<sequence length="177" mass="20288">MRVWVGLTGYARVGKDTVALMLEELEPRFKRASLGNIIKRSADPVLREYLGISAFTEDPREKEIIRDFLVWHGYYRYDEFLDAFKRECEPHPFLVNTRVFDLREAKWWVESGGVIVEITRPGVEAAEPREAENLARLKAHGLIHATLVNDGTLTDLKAKVSDLWSKLKEGAHVLKLV</sequence>
<dbReference type="GeneID" id="5600451"/>
<evidence type="ECO:0000313" key="1">
    <source>
        <dbReference type="EMBL" id="ABU96861.1"/>
    </source>
</evidence>
<dbReference type="SMR" id="A7XX51"/>